<feature type="domain" description="G-protein coupled receptors family 1 profile" evidence="10">
    <location>
        <begin position="39"/>
        <end position="529"/>
    </location>
</feature>
<evidence type="ECO:0000256" key="1">
    <source>
        <dbReference type="ARBA" id="ARBA00004651"/>
    </source>
</evidence>
<keyword evidence="2" id="KW-1003">Cell membrane</keyword>
<reference evidence="11" key="1">
    <citation type="submission" date="2019-05" db="EMBL/GenBank/DDBJ databases">
        <title>Annotation for the trematode Fasciolopsis buski.</title>
        <authorList>
            <person name="Choi Y.-J."/>
        </authorList>
    </citation>
    <scope>NUCLEOTIDE SEQUENCE</scope>
    <source>
        <strain evidence="11">HT</strain>
        <tissue evidence="11">Whole worm</tissue>
    </source>
</reference>
<evidence type="ECO:0000256" key="6">
    <source>
        <dbReference type="ARBA" id="ARBA00023136"/>
    </source>
</evidence>
<dbReference type="Proteomes" id="UP000728185">
    <property type="component" value="Unassembled WGS sequence"/>
</dbReference>
<name>A0A8E0S257_9TREM</name>
<evidence type="ECO:0000256" key="8">
    <source>
        <dbReference type="ARBA" id="ARBA00023224"/>
    </source>
</evidence>
<evidence type="ECO:0000313" key="12">
    <source>
        <dbReference type="Proteomes" id="UP000728185"/>
    </source>
</evidence>
<keyword evidence="3 9" id="KW-0812">Transmembrane</keyword>
<sequence length="591" mass="65620">MDAAFNQSVLLSPRITVNHVGLIIFTALVCILDLWILTANAFVLFSLSRGTRTRLNVTRKLLINLACADLGIGLFVIPWAIATEIFEWNLFSPLAACHWGLSLDIFFSTTSLYSLTVIAIDQFVGVCYALRYNQMFTGAKVTILISGPWIASLINAIPMIGFSQWHLVLRTVHIQAESEESSMICSIHDAGSLMRVYWCLLGFCPPLILVSFSHFRVCKRVIQNIRGLHSGVIQDKEELLRLKQPAGSNTSSTETPQEPKVSNMRVHIGGQPCYMRFNQSQSKKAGSEMFSHLPGTLKCGFLIMSTTIPAKPSEKMINSSDRLSPARGKSQAKNLSILALNKSRSGSGLLSGIGNDSRNEDFGLEKRNSMDNQCTSLLKPPKWLPSRSFSRKSDSEFASLRAMRRCALMPMQPRMQHSVSTEISTNPEIEIAPSNHSEQAPVLRSSENTVAVASFSDAPVNSTESRLKREIKAVCQFGINCAIVVCGWIPFIFVHLIHSWLPPDTIPKFVLHWFYWVRFFCTALNPIVCGSANEELRKAFRNLVYCGRPKQEKKALKRLVLAGLGAAGLSYGRPIIPVGIRKNPSKNSINT</sequence>
<dbReference type="PRINTS" id="PR00237">
    <property type="entry name" value="GPCRRHODOPSN"/>
</dbReference>
<keyword evidence="5" id="KW-0297">G-protein coupled receptor</keyword>
<dbReference type="AlphaFoldDB" id="A0A8E0S257"/>
<dbReference type="Gene3D" id="1.20.1070.10">
    <property type="entry name" value="Rhodopsin 7-helix transmembrane proteins"/>
    <property type="match status" value="2"/>
</dbReference>
<dbReference type="GO" id="GO:0004930">
    <property type="term" value="F:G protein-coupled receptor activity"/>
    <property type="evidence" value="ECO:0007669"/>
    <property type="project" value="UniProtKB-KW"/>
</dbReference>
<dbReference type="PANTHER" id="PTHR24248">
    <property type="entry name" value="ADRENERGIC RECEPTOR-RELATED G-PROTEIN COUPLED RECEPTOR"/>
    <property type="match status" value="1"/>
</dbReference>
<comment type="caution">
    <text evidence="11">The sequence shown here is derived from an EMBL/GenBank/DDBJ whole genome shotgun (WGS) entry which is preliminary data.</text>
</comment>
<feature type="transmembrane region" description="Helical" evidence="9">
    <location>
        <begin position="195"/>
        <end position="215"/>
    </location>
</feature>
<keyword evidence="7" id="KW-0675">Receptor</keyword>
<feature type="transmembrane region" description="Helical" evidence="9">
    <location>
        <begin position="142"/>
        <end position="162"/>
    </location>
</feature>
<feature type="transmembrane region" description="Helical" evidence="9">
    <location>
        <begin position="61"/>
        <end position="81"/>
    </location>
</feature>
<accession>A0A8E0S257</accession>
<keyword evidence="8" id="KW-0807">Transducer</keyword>
<evidence type="ECO:0000259" key="10">
    <source>
        <dbReference type="PROSITE" id="PS50262"/>
    </source>
</evidence>
<keyword evidence="4 9" id="KW-1133">Transmembrane helix</keyword>
<dbReference type="EMBL" id="LUCM01004375">
    <property type="protein sequence ID" value="KAA0194453.1"/>
    <property type="molecule type" value="Genomic_DNA"/>
</dbReference>
<evidence type="ECO:0000256" key="5">
    <source>
        <dbReference type="ARBA" id="ARBA00023040"/>
    </source>
</evidence>
<dbReference type="InterPro" id="IPR017452">
    <property type="entry name" value="GPCR_Rhodpsn_7TM"/>
</dbReference>
<evidence type="ECO:0000256" key="2">
    <source>
        <dbReference type="ARBA" id="ARBA00022475"/>
    </source>
</evidence>
<dbReference type="OrthoDB" id="9615015at2759"/>
<feature type="transmembrane region" description="Helical" evidence="9">
    <location>
        <begin position="20"/>
        <end position="45"/>
    </location>
</feature>
<dbReference type="CDD" id="cd00637">
    <property type="entry name" value="7tm_classA_rhodopsin-like"/>
    <property type="match status" value="1"/>
</dbReference>
<dbReference type="InterPro" id="IPR000276">
    <property type="entry name" value="GPCR_Rhodpsn"/>
</dbReference>
<evidence type="ECO:0000313" key="11">
    <source>
        <dbReference type="EMBL" id="KAA0194453.1"/>
    </source>
</evidence>
<protein>
    <recommendedName>
        <fullName evidence="10">G-protein coupled receptors family 1 profile domain-containing protein</fullName>
    </recommendedName>
</protein>
<dbReference type="SUPFAM" id="SSF81321">
    <property type="entry name" value="Family A G protein-coupled receptor-like"/>
    <property type="match status" value="1"/>
</dbReference>
<evidence type="ECO:0000256" key="7">
    <source>
        <dbReference type="ARBA" id="ARBA00023170"/>
    </source>
</evidence>
<dbReference type="GO" id="GO:0005886">
    <property type="term" value="C:plasma membrane"/>
    <property type="evidence" value="ECO:0007669"/>
    <property type="project" value="UniProtKB-SubCell"/>
</dbReference>
<dbReference type="PROSITE" id="PS50262">
    <property type="entry name" value="G_PROTEIN_RECEP_F1_2"/>
    <property type="match status" value="1"/>
</dbReference>
<dbReference type="Pfam" id="PF00001">
    <property type="entry name" value="7tm_1"/>
    <property type="match status" value="1"/>
</dbReference>
<organism evidence="11 12">
    <name type="scientific">Fasciolopsis buskii</name>
    <dbReference type="NCBI Taxonomy" id="27845"/>
    <lineage>
        <taxon>Eukaryota</taxon>
        <taxon>Metazoa</taxon>
        <taxon>Spiralia</taxon>
        <taxon>Lophotrochozoa</taxon>
        <taxon>Platyhelminthes</taxon>
        <taxon>Trematoda</taxon>
        <taxon>Digenea</taxon>
        <taxon>Plagiorchiida</taxon>
        <taxon>Echinostomata</taxon>
        <taxon>Echinostomatoidea</taxon>
        <taxon>Fasciolidae</taxon>
        <taxon>Fasciolopsis</taxon>
    </lineage>
</organism>
<evidence type="ECO:0000256" key="3">
    <source>
        <dbReference type="ARBA" id="ARBA00022692"/>
    </source>
</evidence>
<keyword evidence="12" id="KW-1185">Reference proteome</keyword>
<feature type="transmembrane region" description="Helical" evidence="9">
    <location>
        <begin position="513"/>
        <end position="532"/>
    </location>
</feature>
<gene>
    <name evidence="11" type="ORF">FBUS_06376</name>
</gene>
<feature type="transmembrane region" description="Helical" evidence="9">
    <location>
        <begin position="477"/>
        <end position="501"/>
    </location>
</feature>
<evidence type="ECO:0000256" key="4">
    <source>
        <dbReference type="ARBA" id="ARBA00022989"/>
    </source>
</evidence>
<evidence type="ECO:0000256" key="9">
    <source>
        <dbReference type="SAM" id="Phobius"/>
    </source>
</evidence>
<keyword evidence="6 9" id="KW-0472">Membrane</keyword>
<proteinExistence type="predicted"/>
<comment type="subcellular location">
    <subcellularLocation>
        <location evidence="1">Cell membrane</location>
        <topology evidence="1">Multi-pass membrane protein</topology>
    </subcellularLocation>
</comment>